<feature type="domain" description="Heparinase II/III-like C-terminal" evidence="5">
    <location>
        <begin position="40"/>
        <end position="226"/>
    </location>
</feature>
<evidence type="ECO:0000259" key="5">
    <source>
        <dbReference type="Pfam" id="PF07940"/>
    </source>
</evidence>
<dbReference type="PANTHER" id="PTHR39210:SF1">
    <property type="entry name" value="HEPARIN-SULFATE LYASE"/>
    <property type="match status" value="1"/>
</dbReference>
<evidence type="ECO:0000256" key="3">
    <source>
        <dbReference type="ARBA" id="ARBA00023239"/>
    </source>
</evidence>
<feature type="region of interest" description="Disordered" evidence="4">
    <location>
        <begin position="1"/>
        <end position="21"/>
    </location>
</feature>
<dbReference type="PANTHER" id="PTHR39210">
    <property type="entry name" value="HEPARIN-SULFATE LYASE"/>
    <property type="match status" value="1"/>
</dbReference>
<dbReference type="Pfam" id="PF07940">
    <property type="entry name" value="Hepar_II_III_C"/>
    <property type="match status" value="1"/>
</dbReference>
<evidence type="ECO:0000313" key="7">
    <source>
        <dbReference type="Proteomes" id="UP000001844"/>
    </source>
</evidence>
<proteinExistence type="predicted"/>
<dbReference type="KEGG" id="nhl:Nhal_0402"/>
<keyword evidence="1" id="KW-0732">Signal</keyword>
<protein>
    <submittedName>
        <fullName evidence="6">Heparinase II/III family protein</fullName>
    </submittedName>
</protein>
<dbReference type="GO" id="GO:0016829">
    <property type="term" value="F:lyase activity"/>
    <property type="evidence" value="ECO:0007669"/>
    <property type="project" value="UniProtKB-KW"/>
</dbReference>
<gene>
    <name evidence="6" type="ordered locus">Nhal_0402</name>
</gene>
<name>D5BVG4_NITHN</name>
<dbReference type="HOGENOM" id="CLU_890893_0_0_6"/>
<reference evidence="7" key="1">
    <citation type="submission" date="2010-04" db="EMBL/GenBank/DDBJ databases">
        <title>Complete genome sequence of Nitrosococcus halophilus Nc4, a salt-adapted, aerobic obligate ammonia-oxidizing sulfur purple bacterium.</title>
        <authorList>
            <consortium name="US DOE Joint Genome Institute"/>
            <person name="Campbell M.A."/>
            <person name="Malfatti S.A."/>
            <person name="Chain P.S.G."/>
            <person name="Heidelberg J.F."/>
            <person name="Ward B.B."/>
            <person name="Klotz M.G."/>
        </authorList>
    </citation>
    <scope>NUCLEOTIDE SEQUENCE [LARGE SCALE GENOMIC DNA]</scope>
    <source>
        <strain evidence="7">Nc4</strain>
    </source>
</reference>
<dbReference type="AlphaFoldDB" id="D5BVG4"/>
<dbReference type="Proteomes" id="UP000001844">
    <property type="component" value="Chromosome"/>
</dbReference>
<keyword evidence="2" id="KW-0574">Periplasm</keyword>
<feature type="compositionally biased region" description="Polar residues" evidence="4">
    <location>
        <begin position="1"/>
        <end position="18"/>
    </location>
</feature>
<evidence type="ECO:0000256" key="2">
    <source>
        <dbReference type="ARBA" id="ARBA00022764"/>
    </source>
</evidence>
<dbReference type="STRING" id="472759.Nhal_0402"/>
<keyword evidence="7" id="KW-1185">Reference proteome</keyword>
<accession>D5BVG4</accession>
<dbReference type="Gene3D" id="2.70.98.70">
    <property type="match status" value="1"/>
</dbReference>
<keyword evidence="3" id="KW-0456">Lyase</keyword>
<dbReference type="InterPro" id="IPR012480">
    <property type="entry name" value="Hepar_II_III_C"/>
</dbReference>
<dbReference type="EMBL" id="CP001798">
    <property type="protein sequence ID" value="ADE13592.1"/>
    <property type="molecule type" value="Genomic_DNA"/>
</dbReference>
<dbReference type="eggNOG" id="COG5360">
    <property type="taxonomic scope" value="Bacteria"/>
</dbReference>
<evidence type="ECO:0000256" key="1">
    <source>
        <dbReference type="ARBA" id="ARBA00022729"/>
    </source>
</evidence>
<sequence>MKISYTKNLTPSPKQRNLTFPAGNQECEGASHGKESCYRLQEFRETGYAMVRSDWAVPPEQASMLFFMASFHEPAHKLPDDLSFEWYDRGGRILTNAGKYSYNSDEWRNYVASTRAHNTVEIDKRSFSTRLADAYGSALQEVQRQDGAFLLRGSLFHKHLSTTHDRTLLYAPGRWLAVIDSMGADRPRSYTQWFHFTPDIEVIADDGRYLATRNDGMKVHIEHLSPAEETLLIRGQKEPFIQGWTTQTYGQMEPRYALGFTHQENNSTMVTLFGFSDQEMDKAREAVQALVSRMELPRIDSARLSPLSIKRD</sequence>
<dbReference type="RefSeq" id="WP_013031488.1">
    <property type="nucleotide sequence ID" value="NC_013960.1"/>
</dbReference>
<evidence type="ECO:0000313" key="6">
    <source>
        <dbReference type="EMBL" id="ADE13592.1"/>
    </source>
</evidence>
<evidence type="ECO:0000256" key="4">
    <source>
        <dbReference type="SAM" id="MobiDB-lite"/>
    </source>
</evidence>
<organism evidence="6 7">
    <name type="scientific">Nitrosococcus halophilus (strain Nc4)</name>
    <dbReference type="NCBI Taxonomy" id="472759"/>
    <lineage>
        <taxon>Bacteria</taxon>
        <taxon>Pseudomonadati</taxon>
        <taxon>Pseudomonadota</taxon>
        <taxon>Gammaproteobacteria</taxon>
        <taxon>Chromatiales</taxon>
        <taxon>Chromatiaceae</taxon>
        <taxon>Nitrosococcus</taxon>
    </lineage>
</organism>